<dbReference type="RefSeq" id="WP_230224829.1">
    <property type="nucleotide sequence ID" value="NZ_JAJKFT010000010.1"/>
</dbReference>
<comment type="caution">
    <text evidence="3">The sequence shown here is derived from an EMBL/GenBank/DDBJ whole genome shotgun (WGS) entry which is preliminary data.</text>
</comment>
<feature type="region of interest" description="Disordered" evidence="1">
    <location>
        <begin position="100"/>
        <end position="156"/>
    </location>
</feature>
<dbReference type="EMBL" id="JAJKFT010000010">
    <property type="protein sequence ID" value="MCC9631970.1"/>
    <property type="molecule type" value="Genomic_DNA"/>
</dbReference>
<evidence type="ECO:0000256" key="2">
    <source>
        <dbReference type="SAM" id="SignalP"/>
    </source>
</evidence>
<evidence type="ECO:0000313" key="4">
    <source>
        <dbReference type="Proteomes" id="UP001139103"/>
    </source>
</evidence>
<dbReference type="Proteomes" id="UP001139103">
    <property type="component" value="Unassembled WGS sequence"/>
</dbReference>
<gene>
    <name evidence="3" type="ORF">LOC68_26540</name>
</gene>
<organism evidence="3 4">
    <name type="scientific">Blastopirellula sediminis</name>
    <dbReference type="NCBI Taxonomy" id="2894196"/>
    <lineage>
        <taxon>Bacteria</taxon>
        <taxon>Pseudomonadati</taxon>
        <taxon>Planctomycetota</taxon>
        <taxon>Planctomycetia</taxon>
        <taxon>Pirellulales</taxon>
        <taxon>Pirellulaceae</taxon>
        <taxon>Blastopirellula</taxon>
    </lineage>
</organism>
<reference evidence="3" key="1">
    <citation type="submission" date="2021-11" db="EMBL/GenBank/DDBJ databases">
        <title>Genome sequence.</title>
        <authorList>
            <person name="Sun Q."/>
        </authorList>
    </citation>
    <scope>NUCLEOTIDE SEQUENCE</scope>
    <source>
        <strain evidence="3">JC732</strain>
    </source>
</reference>
<accession>A0A9X1MT77</accession>
<name>A0A9X1MT77_9BACT</name>
<protein>
    <submittedName>
        <fullName evidence="3">Uncharacterized protein</fullName>
    </submittedName>
</protein>
<keyword evidence="4" id="KW-1185">Reference proteome</keyword>
<keyword evidence="2" id="KW-0732">Signal</keyword>
<sequence length="446" mass="49163">MTSRLLRKPRTTARTFIKTTTKALCGAIILFSAADLWAAEGQPQSHLQWRRSTKTTTAPEVATPLGVNAPVELKTVRKPTPAAAGTVRPVAHVELTAPNGEPMVRKASKLSPADPFNDPFGDQLTALNQEEAPAPQPSRFSAPQPLTPAGDAEPMIEQPKPMAEEPMPMTVPPMNAPKLPMMSPSDREPIELGDDGLPVRPPSPERKPCGTIYNERNCCDDLEACSDIVARLKAFKLPQINLDMTPAFRPDEEDPELAEQMRIEALSAAPSRSWKMLDGQVVAEGRMLDFKNQRVVVDTGREIKRFDLRDLSADDRCFVAAYWDLPYECGWSDAQFPGRHWSPTEVNWTASALCHKPLYFEERALERYGHMTGPITQPFVSGAHFFVSAAVLPYQMGMYPPSECQYALGYYRPGNCAPWMLPPVPISLRGAAAQAAVVVGAAYWIP</sequence>
<evidence type="ECO:0000313" key="3">
    <source>
        <dbReference type="EMBL" id="MCC9631970.1"/>
    </source>
</evidence>
<feature type="signal peptide" evidence="2">
    <location>
        <begin position="1"/>
        <end position="38"/>
    </location>
</feature>
<dbReference type="AlphaFoldDB" id="A0A9X1MT77"/>
<proteinExistence type="predicted"/>
<feature type="chain" id="PRO_5040886149" evidence="2">
    <location>
        <begin position="39"/>
        <end position="446"/>
    </location>
</feature>
<evidence type="ECO:0000256" key="1">
    <source>
        <dbReference type="SAM" id="MobiDB-lite"/>
    </source>
</evidence>